<accession>A0A498J943</accession>
<organism evidence="1 2">
    <name type="scientific">Malus domestica</name>
    <name type="common">Apple</name>
    <name type="synonym">Pyrus malus</name>
    <dbReference type="NCBI Taxonomy" id="3750"/>
    <lineage>
        <taxon>Eukaryota</taxon>
        <taxon>Viridiplantae</taxon>
        <taxon>Streptophyta</taxon>
        <taxon>Embryophyta</taxon>
        <taxon>Tracheophyta</taxon>
        <taxon>Spermatophyta</taxon>
        <taxon>Magnoliopsida</taxon>
        <taxon>eudicotyledons</taxon>
        <taxon>Gunneridae</taxon>
        <taxon>Pentapetalae</taxon>
        <taxon>rosids</taxon>
        <taxon>fabids</taxon>
        <taxon>Rosales</taxon>
        <taxon>Rosaceae</taxon>
        <taxon>Amygdaloideae</taxon>
        <taxon>Maleae</taxon>
        <taxon>Malus</taxon>
    </lineage>
</organism>
<dbReference type="Proteomes" id="UP000290289">
    <property type="component" value="Chromosome 8"/>
</dbReference>
<dbReference type="EMBL" id="RDQH01000334">
    <property type="protein sequence ID" value="RXH91666.1"/>
    <property type="molecule type" value="Genomic_DNA"/>
</dbReference>
<protein>
    <submittedName>
        <fullName evidence="1">Uncharacterized protein</fullName>
    </submittedName>
</protein>
<gene>
    <name evidence="1" type="ORF">DVH24_020689</name>
</gene>
<reference evidence="1 2" key="1">
    <citation type="submission" date="2018-10" db="EMBL/GenBank/DDBJ databases">
        <title>A high-quality apple genome assembly.</title>
        <authorList>
            <person name="Hu J."/>
        </authorList>
    </citation>
    <scope>NUCLEOTIDE SEQUENCE [LARGE SCALE GENOMIC DNA]</scope>
    <source>
        <strain evidence="2">cv. HFTH1</strain>
        <tissue evidence="1">Young leaf</tissue>
    </source>
</reference>
<keyword evidence="2" id="KW-1185">Reference proteome</keyword>
<proteinExistence type="predicted"/>
<evidence type="ECO:0000313" key="1">
    <source>
        <dbReference type="EMBL" id="RXH91666.1"/>
    </source>
</evidence>
<evidence type="ECO:0000313" key="2">
    <source>
        <dbReference type="Proteomes" id="UP000290289"/>
    </source>
</evidence>
<sequence length="82" mass="8927">MGDPLGISRVSSQTKNREGMVGAQIGQYHAMVELSPGCGRGLGRIFVLMIRTVHTMNHTVNIISAKNKLKVRSFSQFIVANA</sequence>
<name>A0A498J943_MALDO</name>
<dbReference type="AlphaFoldDB" id="A0A498J943"/>
<comment type="caution">
    <text evidence="1">The sequence shown here is derived from an EMBL/GenBank/DDBJ whole genome shotgun (WGS) entry which is preliminary data.</text>
</comment>